<dbReference type="AlphaFoldDB" id="A0A560BSR7"/>
<dbReference type="EMBL" id="VITH01000023">
    <property type="protein sequence ID" value="TWA75646.1"/>
    <property type="molecule type" value="Genomic_DNA"/>
</dbReference>
<dbReference type="RefSeq" id="WP_145690429.1">
    <property type="nucleotide sequence ID" value="NZ_VITH01000023.1"/>
</dbReference>
<accession>A0A560BSR7</accession>
<name>A0A560BSR7_AZOBR</name>
<comment type="caution">
    <text evidence="1">The sequence shown here is derived from an EMBL/GenBank/DDBJ whole genome shotgun (WGS) entry which is preliminary data.</text>
</comment>
<organism evidence="1 2">
    <name type="scientific">Azospirillum brasilense</name>
    <dbReference type="NCBI Taxonomy" id="192"/>
    <lineage>
        <taxon>Bacteria</taxon>
        <taxon>Pseudomonadati</taxon>
        <taxon>Pseudomonadota</taxon>
        <taxon>Alphaproteobacteria</taxon>
        <taxon>Rhodospirillales</taxon>
        <taxon>Azospirillaceae</taxon>
        <taxon>Azospirillum</taxon>
    </lineage>
</organism>
<dbReference type="Proteomes" id="UP000318529">
    <property type="component" value="Unassembled WGS sequence"/>
</dbReference>
<gene>
    <name evidence="1" type="ORF">FBZ83_12373</name>
</gene>
<evidence type="ECO:0000313" key="1">
    <source>
        <dbReference type="EMBL" id="TWA75646.1"/>
    </source>
</evidence>
<proteinExistence type="predicted"/>
<protein>
    <submittedName>
        <fullName evidence="1">Uncharacterized protein</fullName>
    </submittedName>
</protein>
<evidence type="ECO:0000313" key="2">
    <source>
        <dbReference type="Proteomes" id="UP000318529"/>
    </source>
</evidence>
<reference evidence="1 2" key="1">
    <citation type="submission" date="2019-06" db="EMBL/GenBank/DDBJ databases">
        <title>Genomic Encyclopedia of Type Strains, Phase IV (KMG-V): Genome sequencing to study the core and pangenomes of soil and plant-associated prokaryotes.</title>
        <authorList>
            <person name="Whitman W."/>
        </authorList>
    </citation>
    <scope>NUCLEOTIDE SEQUENCE [LARGE SCALE GENOMIC DNA]</scope>
    <source>
        <strain evidence="1 2">BR 11650</strain>
    </source>
</reference>
<sequence length="206" mass="22589">MPVDLVHEFGRAIRIVPLDDDGPVGEWLARRGLTAERRHAVGELGILKAILSRSTMTFEPNDDGERVLVAPVWGGRAVEPECPALHLSELVDLVGWRPNDPATLYQRLGLASVMGREGLRLSLATASPLRLFRTVEAFIRYGGESQGEFPAAVLLNFNMAWLHLADLPAVIADDIEHGTMLEEILKLQRPAPPPIRVPVSVLEAAE</sequence>